<evidence type="ECO:0000256" key="4">
    <source>
        <dbReference type="ARBA" id="ARBA00022692"/>
    </source>
</evidence>
<dbReference type="PANTHER" id="PTHR11351">
    <property type="entry name" value="ACYL-COA DESATURASE"/>
    <property type="match status" value="1"/>
</dbReference>
<keyword evidence="4 12" id="KW-0812">Transmembrane</keyword>
<dbReference type="GO" id="GO:0006633">
    <property type="term" value="P:fatty acid biosynthetic process"/>
    <property type="evidence" value="ECO:0007669"/>
    <property type="project" value="UniProtKB-KW"/>
</dbReference>
<organism evidence="14 15">
    <name type="scientific">Spongiibacter pelagi</name>
    <dbReference type="NCBI Taxonomy" id="2760804"/>
    <lineage>
        <taxon>Bacteria</taxon>
        <taxon>Pseudomonadati</taxon>
        <taxon>Pseudomonadota</taxon>
        <taxon>Gammaproteobacteria</taxon>
        <taxon>Cellvibrionales</taxon>
        <taxon>Spongiibacteraceae</taxon>
        <taxon>Spongiibacter</taxon>
    </lineage>
</organism>
<keyword evidence="8" id="KW-0408">Iron</keyword>
<dbReference type="GO" id="GO:0016717">
    <property type="term" value="F:oxidoreductase activity, acting on paired donors, with oxidation of a pair of donors resulting in the reduction of molecular oxygen to two molecules of water"/>
    <property type="evidence" value="ECO:0007669"/>
    <property type="project" value="InterPro"/>
</dbReference>
<evidence type="ECO:0000256" key="9">
    <source>
        <dbReference type="ARBA" id="ARBA00023098"/>
    </source>
</evidence>
<evidence type="ECO:0000256" key="11">
    <source>
        <dbReference type="ARBA" id="ARBA00023160"/>
    </source>
</evidence>
<comment type="subcellular location">
    <subcellularLocation>
        <location evidence="1">Membrane</location>
        <topology evidence="1">Multi-pass membrane protein</topology>
    </subcellularLocation>
</comment>
<dbReference type="InterPro" id="IPR005804">
    <property type="entry name" value="FA_desaturase_dom"/>
</dbReference>
<evidence type="ECO:0000256" key="7">
    <source>
        <dbReference type="ARBA" id="ARBA00023002"/>
    </source>
</evidence>
<gene>
    <name evidence="14" type="ORF">IB286_06525</name>
</gene>
<feature type="transmembrane region" description="Helical" evidence="12">
    <location>
        <begin position="20"/>
        <end position="41"/>
    </location>
</feature>
<evidence type="ECO:0000256" key="12">
    <source>
        <dbReference type="SAM" id="Phobius"/>
    </source>
</evidence>
<feature type="transmembrane region" description="Helical" evidence="12">
    <location>
        <begin position="53"/>
        <end position="72"/>
    </location>
</feature>
<dbReference type="RefSeq" id="WP_190763755.1">
    <property type="nucleotide sequence ID" value="NZ_JACXLD010000003.1"/>
</dbReference>
<proteinExistence type="inferred from homology"/>
<protein>
    <submittedName>
        <fullName evidence="14">Fatty acid desaturase</fullName>
    </submittedName>
</protein>
<keyword evidence="11" id="KW-0275">Fatty acid biosynthesis</keyword>
<comment type="similarity">
    <text evidence="2">Belongs to the fatty acid desaturase type 2 family.</text>
</comment>
<dbReference type="PANTHER" id="PTHR11351:SF31">
    <property type="entry name" value="DESATURASE 1, ISOFORM A-RELATED"/>
    <property type="match status" value="1"/>
</dbReference>
<keyword evidence="3" id="KW-0444">Lipid biosynthesis</keyword>
<dbReference type="Pfam" id="PF00487">
    <property type="entry name" value="FA_desaturase"/>
    <property type="match status" value="1"/>
</dbReference>
<dbReference type="InterPro" id="IPR015876">
    <property type="entry name" value="Acyl-CoA_DS"/>
</dbReference>
<dbReference type="AlphaFoldDB" id="A0A927GW77"/>
<dbReference type="Proteomes" id="UP000610558">
    <property type="component" value="Unassembled WGS sequence"/>
</dbReference>
<keyword evidence="15" id="KW-1185">Reference proteome</keyword>
<dbReference type="GO" id="GO:0016020">
    <property type="term" value="C:membrane"/>
    <property type="evidence" value="ECO:0007669"/>
    <property type="project" value="UniProtKB-SubCell"/>
</dbReference>
<dbReference type="CDD" id="cd03505">
    <property type="entry name" value="Delta9-FADS-like"/>
    <property type="match status" value="1"/>
</dbReference>
<reference evidence="14" key="1">
    <citation type="submission" date="2020-09" db="EMBL/GenBank/DDBJ databases">
        <authorList>
            <person name="Yoon J.-W."/>
        </authorList>
    </citation>
    <scope>NUCLEOTIDE SEQUENCE</scope>
    <source>
        <strain evidence="14">KMU-158</strain>
    </source>
</reference>
<evidence type="ECO:0000256" key="2">
    <source>
        <dbReference type="ARBA" id="ARBA00008749"/>
    </source>
</evidence>
<dbReference type="PRINTS" id="PR00075">
    <property type="entry name" value="FACDDSATRASE"/>
</dbReference>
<evidence type="ECO:0000313" key="14">
    <source>
        <dbReference type="EMBL" id="MBD2858662.1"/>
    </source>
</evidence>
<evidence type="ECO:0000259" key="13">
    <source>
        <dbReference type="Pfam" id="PF00487"/>
    </source>
</evidence>
<keyword evidence="6 12" id="KW-1133">Transmembrane helix</keyword>
<dbReference type="EMBL" id="JACXLD010000003">
    <property type="protein sequence ID" value="MBD2858662.1"/>
    <property type="molecule type" value="Genomic_DNA"/>
</dbReference>
<evidence type="ECO:0000256" key="8">
    <source>
        <dbReference type="ARBA" id="ARBA00023004"/>
    </source>
</evidence>
<evidence type="ECO:0000256" key="1">
    <source>
        <dbReference type="ARBA" id="ARBA00004141"/>
    </source>
</evidence>
<evidence type="ECO:0000256" key="10">
    <source>
        <dbReference type="ARBA" id="ARBA00023136"/>
    </source>
</evidence>
<keyword evidence="5" id="KW-0276">Fatty acid metabolism</keyword>
<feature type="transmembrane region" description="Helical" evidence="12">
    <location>
        <begin position="168"/>
        <end position="188"/>
    </location>
</feature>
<keyword evidence="9" id="KW-0443">Lipid metabolism</keyword>
<keyword evidence="7" id="KW-0560">Oxidoreductase</keyword>
<evidence type="ECO:0000256" key="6">
    <source>
        <dbReference type="ARBA" id="ARBA00022989"/>
    </source>
</evidence>
<accession>A0A927GW77</accession>
<comment type="caution">
    <text evidence="14">The sequence shown here is derived from an EMBL/GenBank/DDBJ whole genome shotgun (WGS) entry which is preliminary data.</text>
</comment>
<feature type="domain" description="Fatty acid desaturase" evidence="13">
    <location>
        <begin position="52"/>
        <end position="273"/>
    </location>
</feature>
<evidence type="ECO:0000256" key="3">
    <source>
        <dbReference type="ARBA" id="ARBA00022516"/>
    </source>
</evidence>
<sequence>MSEQDRNCSGDLSSAQKPPLLWLQTILFSSTLLIALIGVPWYGMTHGFTWQGWLAFVLILGANGMSITAGYHRLWAHNAYKAHWSLKLFFALFGAAATQNSILIWASGHRRHHRHVDDIDQDPYSAKRGLWFSHIGWMLRDYPASAEDFSNARDLQRDKIVMWQHRNYLALVLFMNFAPAVFLGLITGHMLENVLLAGFLRLVVSHHSTFFINSLAHFWGRRPYTDENSARDNDILALFTYGEGYHNYHHIFQNDYRNGVRWWQYDPTKWLIKTASWIGLTWDLKKVPDFKIRRAMLDMQFKRAEQKLSEGKTGMAPQVKEFLEHEYQLFCDTLHNWNQVRQQWLESQRDTISAQTQALQQTLCEHKEQFQKTWKETSLHFQLRELEYALKLQQKRLKQLTLQMA</sequence>
<name>A0A927GW77_9GAMM</name>
<feature type="transmembrane region" description="Helical" evidence="12">
    <location>
        <begin position="84"/>
        <end position="106"/>
    </location>
</feature>
<evidence type="ECO:0000313" key="15">
    <source>
        <dbReference type="Proteomes" id="UP000610558"/>
    </source>
</evidence>
<keyword evidence="10 12" id="KW-0472">Membrane</keyword>
<evidence type="ECO:0000256" key="5">
    <source>
        <dbReference type="ARBA" id="ARBA00022832"/>
    </source>
</evidence>